<feature type="domain" description="PIN" evidence="9">
    <location>
        <begin position="2"/>
        <end position="129"/>
    </location>
</feature>
<evidence type="ECO:0000256" key="5">
    <source>
        <dbReference type="ARBA" id="ARBA00022801"/>
    </source>
</evidence>
<name>A0ABM7UF06_9ACTO</name>
<proteinExistence type="inferred from homology"/>
<evidence type="ECO:0000256" key="7">
    <source>
        <dbReference type="ARBA" id="ARBA00038093"/>
    </source>
</evidence>
<evidence type="ECO:0000313" key="11">
    <source>
        <dbReference type="Proteomes" id="UP000824496"/>
    </source>
</evidence>
<keyword evidence="6 8" id="KW-0460">Magnesium</keyword>
<comment type="function">
    <text evidence="8">Toxic component of a toxin-antitoxin (TA) system. An RNase.</text>
</comment>
<dbReference type="Pfam" id="PF01850">
    <property type="entry name" value="PIN"/>
    <property type="match status" value="1"/>
</dbReference>
<sequence length="161" mass="17419">MIILDTNVISELAKATPDSNVYSWLKSCAPGEVGLTAISMQELWVGVLLLPDGRHRQDLIEFITYVEEVYSTVLCPFTLDAAKMTARVLARRRVIGRPISIADAQIAGTCLSGGHILATRNVRDFAGVAGLQVLDPFVIEPRPIDAAAQTQFHSRNGSADA</sequence>
<evidence type="ECO:0000259" key="9">
    <source>
        <dbReference type="Pfam" id="PF01850"/>
    </source>
</evidence>
<dbReference type="InterPro" id="IPR029060">
    <property type="entry name" value="PIN-like_dom_sf"/>
</dbReference>
<dbReference type="EMBL" id="AP025017">
    <property type="protein sequence ID" value="BDA65700.1"/>
    <property type="molecule type" value="Genomic_DNA"/>
</dbReference>
<feature type="binding site" evidence="8">
    <location>
        <position position="103"/>
    </location>
    <ligand>
        <name>Mg(2+)</name>
        <dbReference type="ChEBI" id="CHEBI:18420"/>
    </ligand>
</feature>
<protein>
    <recommendedName>
        <fullName evidence="8">Ribonuclease VapC</fullName>
        <shortName evidence="8">RNase VapC</shortName>
        <ecNumber evidence="8">3.1.-.-</ecNumber>
    </recommendedName>
    <alternativeName>
        <fullName evidence="8">Toxin VapC</fullName>
    </alternativeName>
</protein>
<feature type="binding site" evidence="8">
    <location>
        <position position="5"/>
    </location>
    <ligand>
        <name>Mg(2+)</name>
        <dbReference type="ChEBI" id="CHEBI:18420"/>
    </ligand>
</feature>
<dbReference type="PANTHER" id="PTHR33653:SF1">
    <property type="entry name" value="RIBONUCLEASE VAPC2"/>
    <property type="match status" value="1"/>
</dbReference>
<evidence type="ECO:0000256" key="1">
    <source>
        <dbReference type="ARBA" id="ARBA00001946"/>
    </source>
</evidence>
<keyword evidence="3 8" id="KW-0540">Nuclease</keyword>
<dbReference type="Gene3D" id="3.40.50.1010">
    <property type="entry name" value="5'-nuclease"/>
    <property type="match status" value="1"/>
</dbReference>
<dbReference type="Proteomes" id="UP000824496">
    <property type="component" value="Chromosome"/>
</dbReference>
<evidence type="ECO:0000256" key="4">
    <source>
        <dbReference type="ARBA" id="ARBA00022723"/>
    </source>
</evidence>
<dbReference type="HAMAP" id="MF_00265">
    <property type="entry name" value="VapC_Nob1"/>
    <property type="match status" value="1"/>
</dbReference>
<comment type="cofactor">
    <cofactor evidence="1 8">
        <name>Mg(2+)</name>
        <dbReference type="ChEBI" id="CHEBI:18420"/>
    </cofactor>
</comment>
<evidence type="ECO:0000256" key="3">
    <source>
        <dbReference type="ARBA" id="ARBA00022722"/>
    </source>
</evidence>
<keyword evidence="11" id="KW-1185">Reference proteome</keyword>
<accession>A0ABM7UF06</accession>
<evidence type="ECO:0000256" key="8">
    <source>
        <dbReference type="HAMAP-Rule" id="MF_00265"/>
    </source>
</evidence>
<dbReference type="InterPro" id="IPR022907">
    <property type="entry name" value="VapC_family"/>
</dbReference>
<keyword evidence="4 8" id="KW-0479">Metal-binding</keyword>
<dbReference type="CDD" id="cd18731">
    <property type="entry name" value="PIN_NgFitB-like"/>
    <property type="match status" value="1"/>
</dbReference>
<dbReference type="RefSeq" id="WP_223909354.1">
    <property type="nucleotide sequence ID" value="NZ_AP025017.1"/>
</dbReference>
<dbReference type="PANTHER" id="PTHR33653">
    <property type="entry name" value="RIBONUCLEASE VAPC2"/>
    <property type="match status" value="1"/>
</dbReference>
<keyword evidence="8" id="KW-0800">Toxin</keyword>
<keyword evidence="2 8" id="KW-1277">Toxin-antitoxin system</keyword>
<dbReference type="EC" id="3.1.-.-" evidence="8"/>
<evidence type="ECO:0000256" key="6">
    <source>
        <dbReference type="ARBA" id="ARBA00022842"/>
    </source>
</evidence>
<reference evidence="10 11" key="1">
    <citation type="submission" date="2021-08" db="EMBL/GenBank/DDBJ databases">
        <title>Whole genome sequence of novel Actinomyces species strain MAS-1.</title>
        <authorList>
            <person name="Saito M."/>
            <person name="Kuwahara N."/>
            <person name="Takizawa T."/>
            <person name="Gotouda H."/>
            <person name="Ochiai T."/>
        </authorList>
    </citation>
    <scope>NUCLEOTIDE SEQUENCE [LARGE SCALE GENOMIC DNA]</scope>
    <source>
        <strain evidence="10 11">MAS-1</strain>
    </source>
</reference>
<dbReference type="InterPro" id="IPR050556">
    <property type="entry name" value="Type_II_TA_system_RNase"/>
</dbReference>
<comment type="similarity">
    <text evidence="7 8">Belongs to the PINc/VapC protein family.</text>
</comment>
<gene>
    <name evidence="8 10" type="primary">vapC</name>
    <name evidence="10" type="ORF">MANAM107_25340</name>
</gene>
<evidence type="ECO:0000313" key="10">
    <source>
        <dbReference type="EMBL" id="BDA65700.1"/>
    </source>
</evidence>
<dbReference type="InterPro" id="IPR002716">
    <property type="entry name" value="PIN_dom"/>
</dbReference>
<dbReference type="SUPFAM" id="SSF88723">
    <property type="entry name" value="PIN domain-like"/>
    <property type="match status" value="1"/>
</dbReference>
<evidence type="ECO:0000256" key="2">
    <source>
        <dbReference type="ARBA" id="ARBA00022649"/>
    </source>
</evidence>
<organism evidence="10 11">
    <name type="scientific">Actinomyces capricornis</name>
    <dbReference type="NCBI Taxonomy" id="2755559"/>
    <lineage>
        <taxon>Bacteria</taxon>
        <taxon>Bacillati</taxon>
        <taxon>Actinomycetota</taxon>
        <taxon>Actinomycetes</taxon>
        <taxon>Actinomycetales</taxon>
        <taxon>Actinomycetaceae</taxon>
        <taxon>Actinomyces</taxon>
    </lineage>
</organism>
<keyword evidence="5 8" id="KW-0378">Hydrolase</keyword>